<dbReference type="InterPro" id="IPR000876">
    <property type="entry name" value="Ribosomal_eS4"/>
</dbReference>
<feature type="domain" description="Small ribosomal subunit protein eS4 C-terminal" evidence="9">
    <location>
        <begin position="187"/>
        <end position="230"/>
    </location>
</feature>
<dbReference type="Gene3D" id="3.10.290.10">
    <property type="entry name" value="RNA-binding S4 domain"/>
    <property type="match status" value="2"/>
</dbReference>
<dbReference type="PANTHER" id="PTHR11581">
    <property type="entry name" value="30S/40S RIBOSOMAL PROTEIN S4"/>
    <property type="match status" value="1"/>
</dbReference>
<dbReference type="InterPro" id="IPR038237">
    <property type="entry name" value="Ribosomal_eS4_central_sf"/>
</dbReference>
<evidence type="ECO:0000259" key="8">
    <source>
        <dbReference type="Pfam" id="PF08071"/>
    </source>
</evidence>
<dbReference type="Pfam" id="PF16121">
    <property type="entry name" value="40S_S4_C"/>
    <property type="match status" value="1"/>
</dbReference>
<evidence type="ECO:0000256" key="5">
    <source>
        <dbReference type="ARBA" id="ARBA00023274"/>
    </source>
</evidence>
<dbReference type="InterPro" id="IPR013843">
    <property type="entry name" value="Ribosomal_eS4_N"/>
</dbReference>
<keyword evidence="4 6" id="KW-0689">Ribosomal protein</keyword>
<reference evidence="10" key="1">
    <citation type="submission" date="2022-03" db="EMBL/GenBank/DDBJ databases">
        <title>Draft genome sequence of Aduncisulcus paluster, a free-living microaerophilic Fornicata.</title>
        <authorList>
            <person name="Yuyama I."/>
            <person name="Kume K."/>
            <person name="Tamura T."/>
            <person name="Inagaki Y."/>
            <person name="Hashimoto T."/>
        </authorList>
    </citation>
    <scope>NUCLEOTIDE SEQUENCE</scope>
    <source>
        <strain evidence="10">NY0171</strain>
    </source>
</reference>
<dbReference type="InterPro" id="IPR014722">
    <property type="entry name" value="Rib_uL2_dom2"/>
</dbReference>
<gene>
    <name evidence="10" type="ORF">ADUPG1_006576</name>
</gene>
<organism evidence="10 11">
    <name type="scientific">Aduncisulcus paluster</name>
    <dbReference type="NCBI Taxonomy" id="2918883"/>
    <lineage>
        <taxon>Eukaryota</taxon>
        <taxon>Metamonada</taxon>
        <taxon>Carpediemonas-like organisms</taxon>
        <taxon>Aduncisulcus</taxon>
    </lineage>
</organism>
<dbReference type="PANTHER" id="PTHR11581:SF0">
    <property type="entry name" value="SMALL RIBOSOMAL SUBUNIT PROTEIN ES4"/>
    <property type="match status" value="1"/>
</dbReference>
<evidence type="ECO:0000313" key="11">
    <source>
        <dbReference type="Proteomes" id="UP001057375"/>
    </source>
</evidence>
<comment type="similarity">
    <text evidence="1 6">Belongs to the eukaryotic ribosomal protein eS4 family.</text>
</comment>
<keyword evidence="3 6" id="KW-0694">RNA-binding</keyword>
<dbReference type="CDD" id="cd06087">
    <property type="entry name" value="KOW_RPS4"/>
    <property type="match status" value="1"/>
</dbReference>
<dbReference type="InterPro" id="IPR036986">
    <property type="entry name" value="S4_RNA-bd_sf"/>
</dbReference>
<feature type="domain" description="Small ribosomal subunit protein eS4 central region" evidence="7">
    <location>
        <begin position="71"/>
        <end position="144"/>
    </location>
</feature>
<evidence type="ECO:0000313" key="10">
    <source>
        <dbReference type="EMBL" id="GKT32408.1"/>
    </source>
</evidence>
<dbReference type="InterPro" id="IPR018199">
    <property type="entry name" value="Ribosomal_eS4_N_CS"/>
</dbReference>
<sequence length="236" mass="26617">MAHLKRLNAPKHWMLDKMSGVWAPRPSSGPHNHREAGMICRRRLVKVDGKIRTDPGFPAGFQDVVTLPKSGDSYRLVFDVKGRFRLHPIDAAEQTKKLLRVKKTFLGPKGIPFAATHDGRTIRYPHPDIKANDTLVYDFEKNEVTKVLKFEAHKFAAITGGKNIGRTGIIHHTERHPGSFTAVQIKDAAGHIFATRLENVFIIGDEKPIFDMPKGDGIRKDIIADRKEKILKGRKH</sequence>
<evidence type="ECO:0000256" key="4">
    <source>
        <dbReference type="ARBA" id="ARBA00022980"/>
    </source>
</evidence>
<dbReference type="Pfam" id="PF00900">
    <property type="entry name" value="Ribosomal_S4e"/>
    <property type="match status" value="1"/>
</dbReference>
<evidence type="ECO:0000256" key="1">
    <source>
        <dbReference type="ARBA" id="ARBA00007500"/>
    </source>
</evidence>
<evidence type="ECO:0000256" key="6">
    <source>
        <dbReference type="PIRNR" id="PIRNR002116"/>
    </source>
</evidence>
<proteinExistence type="inferred from homology"/>
<dbReference type="InterPro" id="IPR032277">
    <property type="entry name" value="Ribosomal_eS4_C"/>
</dbReference>
<dbReference type="CDD" id="cd00165">
    <property type="entry name" value="S4"/>
    <property type="match status" value="1"/>
</dbReference>
<dbReference type="InterPro" id="IPR041982">
    <property type="entry name" value="Ribosomal_eS4_KOW"/>
</dbReference>
<evidence type="ECO:0000256" key="2">
    <source>
        <dbReference type="ARBA" id="ARBA00022730"/>
    </source>
</evidence>
<dbReference type="PROSITE" id="PS50889">
    <property type="entry name" value="S4"/>
    <property type="match status" value="1"/>
</dbReference>
<dbReference type="PIRSF" id="PIRSF002116">
    <property type="entry name" value="Ribosomal_S4"/>
    <property type="match status" value="1"/>
</dbReference>
<dbReference type="InterPro" id="IPR013845">
    <property type="entry name" value="Ribosomal_eS4_central_region"/>
</dbReference>
<name>A0ABQ5KIR5_9EUKA</name>
<dbReference type="Proteomes" id="UP001057375">
    <property type="component" value="Unassembled WGS sequence"/>
</dbReference>
<feature type="domain" description="Small ribosomal subunit protein eS4 N-terminal" evidence="8">
    <location>
        <begin position="3"/>
        <end position="33"/>
    </location>
</feature>
<keyword evidence="5 6" id="KW-0687">Ribonucleoprotein</keyword>
<accession>A0ABQ5KIR5</accession>
<dbReference type="Pfam" id="PF08071">
    <property type="entry name" value="RS4NT"/>
    <property type="match status" value="1"/>
</dbReference>
<dbReference type="EMBL" id="BQXS01009982">
    <property type="protein sequence ID" value="GKT32408.1"/>
    <property type="molecule type" value="Genomic_DNA"/>
</dbReference>
<keyword evidence="2 6" id="KW-0699">rRNA-binding</keyword>
<keyword evidence="11" id="KW-1185">Reference proteome</keyword>
<dbReference type="Gene3D" id="2.40.50.740">
    <property type="match status" value="1"/>
</dbReference>
<dbReference type="PROSITE" id="PS00528">
    <property type="entry name" value="RIBOSOMAL_S4E"/>
    <property type="match status" value="1"/>
</dbReference>
<comment type="caution">
    <text evidence="10">The sequence shown here is derived from an EMBL/GenBank/DDBJ whole genome shotgun (WGS) entry which is preliminary data.</text>
</comment>
<evidence type="ECO:0000259" key="7">
    <source>
        <dbReference type="Pfam" id="PF00900"/>
    </source>
</evidence>
<dbReference type="Gene3D" id="2.30.30.30">
    <property type="match status" value="1"/>
</dbReference>
<protein>
    <recommendedName>
        <fullName evidence="6">40S ribosomal protein S4</fullName>
    </recommendedName>
</protein>
<evidence type="ECO:0000256" key="3">
    <source>
        <dbReference type="ARBA" id="ARBA00022884"/>
    </source>
</evidence>
<dbReference type="GO" id="GO:0005840">
    <property type="term" value="C:ribosome"/>
    <property type="evidence" value="ECO:0007669"/>
    <property type="project" value="UniProtKB-KW"/>
</dbReference>
<evidence type="ECO:0000259" key="9">
    <source>
        <dbReference type="Pfam" id="PF16121"/>
    </source>
</evidence>